<keyword evidence="2" id="KW-0238">DNA-binding</keyword>
<evidence type="ECO:0000256" key="2">
    <source>
        <dbReference type="ARBA" id="ARBA00023125"/>
    </source>
</evidence>
<dbReference type="PANTHER" id="PTHR44688">
    <property type="entry name" value="DNA-BINDING TRANSCRIPTIONAL ACTIVATOR DEVR_DOSR"/>
    <property type="match status" value="1"/>
</dbReference>
<dbReference type="GO" id="GO:0006355">
    <property type="term" value="P:regulation of DNA-templated transcription"/>
    <property type="evidence" value="ECO:0007669"/>
    <property type="project" value="InterPro"/>
</dbReference>
<keyword evidence="3" id="KW-0804">Transcription</keyword>
<keyword evidence="6" id="KW-1185">Reference proteome</keyword>
<dbReference type="PRINTS" id="PR00038">
    <property type="entry name" value="HTHLUXR"/>
</dbReference>
<gene>
    <name evidence="5" type="ORF">G127AT_14265</name>
</gene>
<dbReference type="PROSITE" id="PS00622">
    <property type="entry name" value="HTH_LUXR_1"/>
    <property type="match status" value="1"/>
</dbReference>
<dbReference type="Proteomes" id="UP000671914">
    <property type="component" value="Chromosome"/>
</dbReference>
<accession>A0A975INA9</accession>
<evidence type="ECO:0000313" key="5">
    <source>
        <dbReference type="EMBL" id="QTX04418.1"/>
    </source>
</evidence>
<keyword evidence="1" id="KW-0805">Transcription regulation</keyword>
<name>A0A975INA9_9MICO</name>
<proteinExistence type="predicted"/>
<dbReference type="Pfam" id="PF00196">
    <property type="entry name" value="GerE"/>
    <property type="match status" value="1"/>
</dbReference>
<dbReference type="PROSITE" id="PS50043">
    <property type="entry name" value="HTH_LUXR_2"/>
    <property type="match status" value="1"/>
</dbReference>
<evidence type="ECO:0000259" key="4">
    <source>
        <dbReference type="PROSITE" id="PS50043"/>
    </source>
</evidence>
<dbReference type="PANTHER" id="PTHR44688:SF16">
    <property type="entry name" value="DNA-BINDING TRANSCRIPTIONAL ACTIVATOR DEVR_DOSR"/>
    <property type="match status" value="1"/>
</dbReference>
<dbReference type="AlphaFoldDB" id="A0A975INA9"/>
<dbReference type="InterPro" id="IPR029016">
    <property type="entry name" value="GAF-like_dom_sf"/>
</dbReference>
<protein>
    <submittedName>
        <fullName evidence="5">Response regulator transcription factor</fullName>
    </submittedName>
</protein>
<reference evidence="5" key="1">
    <citation type="submission" date="2021-03" db="EMBL/GenBank/DDBJ databases">
        <title>Agromyces archimandritus sp. nov., isolated from the cockroach Archimandrita tessellata.</title>
        <authorList>
            <person name="Guzman J."/>
            <person name="Ortuzar M."/>
            <person name="Poehlein A."/>
            <person name="Daniel R."/>
            <person name="Trujillo M."/>
            <person name="Vilcinskas A."/>
        </authorList>
    </citation>
    <scope>NUCLEOTIDE SEQUENCE</scope>
    <source>
        <strain evidence="5">G127AT</strain>
    </source>
</reference>
<dbReference type="InterPro" id="IPR036388">
    <property type="entry name" value="WH-like_DNA-bd_sf"/>
</dbReference>
<evidence type="ECO:0000313" key="6">
    <source>
        <dbReference type="Proteomes" id="UP000671914"/>
    </source>
</evidence>
<dbReference type="SMART" id="SM00421">
    <property type="entry name" value="HTH_LUXR"/>
    <property type="match status" value="1"/>
</dbReference>
<dbReference type="KEGG" id="aarc:G127AT_14265"/>
<sequence length="294" mass="30437">MYSAPSIEATTGPGAEGRRIQLADALDELARRTRFPVVFGGFARGGRVEITELIGNRRDTLRGLVVRAGSGLGGRALQESRPRFTADYRTSRVITHDYDRPVLAEGITTLFAVPVVVGAETRAVLYGGLREAASIGGVSVDPAVSVAARFGSTLGAGPDAEIDAGPGTAELPAPHREELRELYAEIRSIAAGVADPVARARLAAVEARLGRVAGGDDEAGGGLGAAPGIDPGLTPRELDVLSLAALGSRNAAIGQALGITEATVKGYMHAAMQKLGAAGRHEAVVIARRRRLLP</sequence>
<dbReference type="Gene3D" id="3.30.450.40">
    <property type="match status" value="1"/>
</dbReference>
<dbReference type="InterPro" id="IPR000792">
    <property type="entry name" value="Tscrpt_reg_LuxR_C"/>
</dbReference>
<dbReference type="SUPFAM" id="SSF55781">
    <property type="entry name" value="GAF domain-like"/>
    <property type="match status" value="1"/>
</dbReference>
<dbReference type="RefSeq" id="WP_210897984.1">
    <property type="nucleotide sequence ID" value="NZ_CP071696.1"/>
</dbReference>
<dbReference type="CDD" id="cd06170">
    <property type="entry name" value="LuxR_C_like"/>
    <property type="match status" value="1"/>
</dbReference>
<feature type="domain" description="HTH luxR-type" evidence="4">
    <location>
        <begin position="226"/>
        <end position="291"/>
    </location>
</feature>
<dbReference type="GO" id="GO:0003677">
    <property type="term" value="F:DNA binding"/>
    <property type="evidence" value="ECO:0007669"/>
    <property type="project" value="UniProtKB-KW"/>
</dbReference>
<dbReference type="EMBL" id="CP071696">
    <property type="protein sequence ID" value="QTX04418.1"/>
    <property type="molecule type" value="Genomic_DNA"/>
</dbReference>
<dbReference type="Gene3D" id="1.10.10.10">
    <property type="entry name" value="Winged helix-like DNA-binding domain superfamily/Winged helix DNA-binding domain"/>
    <property type="match status" value="1"/>
</dbReference>
<dbReference type="SUPFAM" id="SSF46894">
    <property type="entry name" value="C-terminal effector domain of the bipartite response regulators"/>
    <property type="match status" value="1"/>
</dbReference>
<evidence type="ECO:0000256" key="3">
    <source>
        <dbReference type="ARBA" id="ARBA00023163"/>
    </source>
</evidence>
<organism evidence="5 6">
    <name type="scientific">Agromyces archimandritae</name>
    <dbReference type="NCBI Taxonomy" id="2781962"/>
    <lineage>
        <taxon>Bacteria</taxon>
        <taxon>Bacillati</taxon>
        <taxon>Actinomycetota</taxon>
        <taxon>Actinomycetes</taxon>
        <taxon>Micrococcales</taxon>
        <taxon>Microbacteriaceae</taxon>
        <taxon>Agromyces</taxon>
    </lineage>
</organism>
<evidence type="ECO:0000256" key="1">
    <source>
        <dbReference type="ARBA" id="ARBA00023015"/>
    </source>
</evidence>
<dbReference type="InterPro" id="IPR016032">
    <property type="entry name" value="Sig_transdc_resp-reg_C-effctor"/>
</dbReference>